<keyword evidence="3" id="KW-1185">Reference proteome</keyword>
<protein>
    <recommendedName>
        <fullName evidence="4">CoA-dependent acyltransferase</fullName>
    </recommendedName>
</protein>
<feature type="region of interest" description="Disordered" evidence="1">
    <location>
        <begin position="1"/>
        <end position="20"/>
    </location>
</feature>
<evidence type="ECO:0000256" key="1">
    <source>
        <dbReference type="SAM" id="MobiDB-lite"/>
    </source>
</evidence>
<dbReference type="AlphaFoldDB" id="A0A6A5TCN8"/>
<dbReference type="Proteomes" id="UP000800035">
    <property type="component" value="Unassembled WGS sequence"/>
</dbReference>
<proteinExistence type="predicted"/>
<sequence>MPPYTPSPSKPHQHTRPLGPNETFIKLNANLSPSLDRKDWYINSFATLKPHGSLTPSLLPAHLRKAWAHLRFQQPSIAAYVAPDNKSLAYDVPDASGGLDEWLRESFSVDEEAENASEIVKTARVPKYWTCTFVKKSSEVLCFTAHWRSDGIGVLQLFDALFKLVAEPELSEPSALPWGEEVGRLAPSIENIAQIPEHPSKEQEELGRKCFATFGLAEGAVGIPCIGDEDTMPGGTCIAKTVLDEESTAEVVKKCKKLGVSVTSAVNASVAAANWQFASEERKDEHYTSTARFSFKPYLPPPYNGPSYASALLTTGWMVAVSPTESWEAHARYYNSIYRAGLSQDFINGYRVYAGALCDVLAPIGKADKAGPGSGIDSSSIGVVEKQMGREYGNEDWGLEVLDVGEGVEILGRQGVVFVWTFRGRLTLSTVFNEAFHGMAQMEEFNKGVKESLLRELGVVQWALE</sequence>
<gene>
    <name evidence="2" type="ORF">CC80DRAFT_496826</name>
</gene>
<evidence type="ECO:0008006" key="4">
    <source>
        <dbReference type="Google" id="ProtNLM"/>
    </source>
</evidence>
<name>A0A6A5TCN8_9PLEO</name>
<reference evidence="2" key="1">
    <citation type="journal article" date="2020" name="Stud. Mycol.">
        <title>101 Dothideomycetes genomes: a test case for predicting lifestyles and emergence of pathogens.</title>
        <authorList>
            <person name="Haridas S."/>
            <person name="Albert R."/>
            <person name="Binder M."/>
            <person name="Bloem J."/>
            <person name="Labutti K."/>
            <person name="Salamov A."/>
            <person name="Andreopoulos B."/>
            <person name="Baker S."/>
            <person name="Barry K."/>
            <person name="Bills G."/>
            <person name="Bluhm B."/>
            <person name="Cannon C."/>
            <person name="Castanera R."/>
            <person name="Culley D."/>
            <person name="Daum C."/>
            <person name="Ezra D."/>
            <person name="Gonzalez J."/>
            <person name="Henrissat B."/>
            <person name="Kuo A."/>
            <person name="Liang C."/>
            <person name="Lipzen A."/>
            <person name="Lutzoni F."/>
            <person name="Magnuson J."/>
            <person name="Mondo S."/>
            <person name="Nolan M."/>
            <person name="Ohm R."/>
            <person name="Pangilinan J."/>
            <person name="Park H.-J."/>
            <person name="Ramirez L."/>
            <person name="Alfaro M."/>
            <person name="Sun H."/>
            <person name="Tritt A."/>
            <person name="Yoshinaga Y."/>
            <person name="Zwiers L.-H."/>
            <person name="Turgeon B."/>
            <person name="Goodwin S."/>
            <person name="Spatafora J."/>
            <person name="Crous P."/>
            <person name="Grigoriev I."/>
        </authorList>
    </citation>
    <scope>NUCLEOTIDE SEQUENCE</scope>
    <source>
        <strain evidence="2">CBS 675.92</strain>
    </source>
</reference>
<dbReference type="EMBL" id="ML977026">
    <property type="protein sequence ID" value="KAF1950371.1"/>
    <property type="molecule type" value="Genomic_DNA"/>
</dbReference>
<dbReference type="OrthoDB" id="2548233at2759"/>
<dbReference type="InterPro" id="IPR023213">
    <property type="entry name" value="CAT-like_dom_sf"/>
</dbReference>
<dbReference type="PANTHER" id="PTHR42034">
    <property type="entry name" value="CHROMOSOME 7, WHOLE GENOME SHOTGUN SEQUENCE-RELATED"/>
    <property type="match status" value="1"/>
</dbReference>
<evidence type="ECO:0000313" key="2">
    <source>
        <dbReference type="EMBL" id="KAF1950371.1"/>
    </source>
</evidence>
<accession>A0A6A5TCN8</accession>
<evidence type="ECO:0000313" key="3">
    <source>
        <dbReference type="Proteomes" id="UP000800035"/>
    </source>
</evidence>
<dbReference type="PANTHER" id="PTHR42034:SF1">
    <property type="entry name" value="CONDENSATION DOMAIN-CONTAINING PROTEIN"/>
    <property type="match status" value="1"/>
</dbReference>
<organism evidence="2 3">
    <name type="scientific">Byssothecium circinans</name>
    <dbReference type="NCBI Taxonomy" id="147558"/>
    <lineage>
        <taxon>Eukaryota</taxon>
        <taxon>Fungi</taxon>
        <taxon>Dikarya</taxon>
        <taxon>Ascomycota</taxon>
        <taxon>Pezizomycotina</taxon>
        <taxon>Dothideomycetes</taxon>
        <taxon>Pleosporomycetidae</taxon>
        <taxon>Pleosporales</taxon>
        <taxon>Massarineae</taxon>
        <taxon>Massarinaceae</taxon>
        <taxon>Byssothecium</taxon>
    </lineage>
</organism>
<dbReference type="Gene3D" id="3.30.559.10">
    <property type="entry name" value="Chloramphenicol acetyltransferase-like domain"/>
    <property type="match status" value="1"/>
</dbReference>